<keyword evidence="3" id="KW-1185">Reference proteome</keyword>
<proteinExistence type="predicted"/>
<comment type="caution">
    <text evidence="2">The sequence shown here is derived from an EMBL/GenBank/DDBJ whole genome shotgun (WGS) entry which is preliminary data.</text>
</comment>
<name>A0A563U0N2_9SPHI</name>
<dbReference type="SUPFAM" id="SSF53448">
    <property type="entry name" value="Nucleotide-diphospho-sugar transferases"/>
    <property type="match status" value="1"/>
</dbReference>
<reference evidence="2 3" key="1">
    <citation type="submission" date="2019-07" db="EMBL/GenBank/DDBJ databases">
        <authorList>
            <person name="Kim J."/>
        </authorList>
    </citation>
    <scope>NUCLEOTIDE SEQUENCE [LARGE SCALE GENOMIC DNA]</scope>
    <source>
        <strain evidence="3">dk17</strain>
    </source>
</reference>
<keyword evidence="2" id="KW-0808">Transferase</keyword>
<dbReference type="GO" id="GO:0016758">
    <property type="term" value="F:hexosyltransferase activity"/>
    <property type="evidence" value="ECO:0007669"/>
    <property type="project" value="UniProtKB-ARBA"/>
</dbReference>
<evidence type="ECO:0000313" key="3">
    <source>
        <dbReference type="Proteomes" id="UP000320042"/>
    </source>
</evidence>
<dbReference type="OrthoDB" id="9815829at2"/>
<evidence type="ECO:0000259" key="1">
    <source>
        <dbReference type="Pfam" id="PF00535"/>
    </source>
</evidence>
<dbReference type="RefSeq" id="WP_146383159.1">
    <property type="nucleotide sequence ID" value="NZ_VOEJ01000009.1"/>
</dbReference>
<dbReference type="InterPro" id="IPR029044">
    <property type="entry name" value="Nucleotide-diphossugar_trans"/>
</dbReference>
<dbReference type="Proteomes" id="UP000320042">
    <property type="component" value="Unassembled WGS sequence"/>
</dbReference>
<feature type="domain" description="Glycosyltransferase 2-like" evidence="1">
    <location>
        <begin position="12"/>
        <end position="165"/>
    </location>
</feature>
<sequence>MSVDNQFAPAISVIMPVYNSEAYLREAIESVLNQSFTDFEFLIFNDGSTDNSADIILSYNDERIIYYGSSVNVGYTPLLNKGLKKARGRYIARMDSDDIALPDRFEKQFNFLEKNRDIAVCGGFFEFTGTELSNKPFNWVSETDPEFIKINLLFDCAICHPTVMLRAEELAKSSLYYNEALEPSEDYDFWIRISNSKRLANIPDVILKYRLNSNQVSNKKNHQQLTNKANFITSQLKALGINPTKLELRLHDYLFFCSAVPVYDYLPKLDTWIKKLKAANNCANAYDEAKFNTYLDDLYKRNKIDLSNKIKQLTFKENLIFLVKCLLKWRSLR</sequence>
<dbReference type="PANTHER" id="PTHR22916:SF3">
    <property type="entry name" value="UDP-GLCNAC:BETAGAL BETA-1,3-N-ACETYLGLUCOSAMINYLTRANSFERASE-LIKE PROTEIN 1"/>
    <property type="match status" value="1"/>
</dbReference>
<dbReference type="InterPro" id="IPR001173">
    <property type="entry name" value="Glyco_trans_2-like"/>
</dbReference>
<gene>
    <name evidence="2" type="ORF">FPZ43_17095</name>
</gene>
<dbReference type="Pfam" id="PF00535">
    <property type="entry name" value="Glycos_transf_2"/>
    <property type="match status" value="1"/>
</dbReference>
<dbReference type="AlphaFoldDB" id="A0A563U0N2"/>
<protein>
    <submittedName>
        <fullName evidence="2">Glycosyltransferase</fullName>
    </submittedName>
</protein>
<evidence type="ECO:0000313" key="2">
    <source>
        <dbReference type="EMBL" id="TWR25188.1"/>
    </source>
</evidence>
<dbReference type="EMBL" id="VOEJ01000009">
    <property type="protein sequence ID" value="TWR25188.1"/>
    <property type="molecule type" value="Genomic_DNA"/>
</dbReference>
<dbReference type="Gene3D" id="3.90.550.10">
    <property type="entry name" value="Spore Coat Polysaccharide Biosynthesis Protein SpsA, Chain A"/>
    <property type="match status" value="1"/>
</dbReference>
<dbReference type="PANTHER" id="PTHR22916">
    <property type="entry name" value="GLYCOSYLTRANSFERASE"/>
    <property type="match status" value="1"/>
</dbReference>
<accession>A0A563U0N2</accession>
<organism evidence="2 3">
    <name type="scientific">Mucilaginibacter pallidiroseus</name>
    <dbReference type="NCBI Taxonomy" id="2599295"/>
    <lineage>
        <taxon>Bacteria</taxon>
        <taxon>Pseudomonadati</taxon>
        <taxon>Bacteroidota</taxon>
        <taxon>Sphingobacteriia</taxon>
        <taxon>Sphingobacteriales</taxon>
        <taxon>Sphingobacteriaceae</taxon>
        <taxon>Mucilaginibacter</taxon>
    </lineage>
</organism>